<keyword evidence="5" id="KW-1185">Reference proteome</keyword>
<evidence type="ECO:0000259" key="3">
    <source>
        <dbReference type="Pfam" id="PF13458"/>
    </source>
</evidence>
<organism evidence="4 5">
    <name type="scientific">Cryptosporangium minutisporangium</name>
    <dbReference type="NCBI Taxonomy" id="113569"/>
    <lineage>
        <taxon>Bacteria</taxon>
        <taxon>Bacillati</taxon>
        <taxon>Actinomycetota</taxon>
        <taxon>Actinomycetes</taxon>
        <taxon>Cryptosporangiales</taxon>
        <taxon>Cryptosporangiaceae</taxon>
        <taxon>Cryptosporangium</taxon>
    </lineage>
</organism>
<reference evidence="5" key="1">
    <citation type="journal article" date="2019" name="Int. J. Syst. Evol. Microbiol.">
        <title>The Global Catalogue of Microorganisms (GCM) 10K type strain sequencing project: providing services to taxonomists for standard genome sequencing and annotation.</title>
        <authorList>
            <consortium name="The Broad Institute Genomics Platform"/>
            <consortium name="The Broad Institute Genome Sequencing Center for Infectious Disease"/>
            <person name="Wu L."/>
            <person name="Ma J."/>
        </authorList>
    </citation>
    <scope>NUCLEOTIDE SEQUENCE [LARGE SCALE GENOMIC DNA]</scope>
    <source>
        <strain evidence="5">JCM 9458</strain>
    </source>
</reference>
<proteinExistence type="inferred from homology"/>
<feature type="domain" description="Leucine-binding protein" evidence="3">
    <location>
        <begin position="74"/>
        <end position="396"/>
    </location>
</feature>
<comment type="caution">
    <text evidence="4">The sequence shown here is derived from an EMBL/GenBank/DDBJ whole genome shotgun (WGS) entry which is preliminary data.</text>
</comment>
<dbReference type="InterPro" id="IPR028081">
    <property type="entry name" value="Leu-bd"/>
</dbReference>
<keyword evidence="2" id="KW-0732">Signal</keyword>
<dbReference type="PANTHER" id="PTHR47235">
    <property type="entry name" value="BLR6548 PROTEIN"/>
    <property type="match status" value="1"/>
</dbReference>
<gene>
    <name evidence="4" type="ORF">GCM10020369_39180</name>
</gene>
<evidence type="ECO:0000256" key="1">
    <source>
        <dbReference type="ARBA" id="ARBA00010062"/>
    </source>
</evidence>
<dbReference type="PANTHER" id="PTHR47235:SF1">
    <property type="entry name" value="BLR6548 PROTEIN"/>
    <property type="match status" value="1"/>
</dbReference>
<dbReference type="Proteomes" id="UP001501676">
    <property type="component" value="Unassembled WGS sequence"/>
</dbReference>
<evidence type="ECO:0000256" key="2">
    <source>
        <dbReference type="ARBA" id="ARBA00022729"/>
    </source>
</evidence>
<dbReference type="InterPro" id="IPR028082">
    <property type="entry name" value="Peripla_BP_I"/>
</dbReference>
<protein>
    <recommendedName>
        <fullName evidence="3">Leucine-binding protein domain-containing protein</fullName>
    </recommendedName>
</protein>
<evidence type="ECO:0000313" key="5">
    <source>
        <dbReference type="Proteomes" id="UP001501676"/>
    </source>
</evidence>
<dbReference type="EMBL" id="BAAAYN010000024">
    <property type="protein sequence ID" value="GAA3389359.1"/>
    <property type="molecule type" value="Genomic_DNA"/>
</dbReference>
<dbReference type="RefSeq" id="WP_345729599.1">
    <property type="nucleotide sequence ID" value="NZ_BAAAYN010000024.1"/>
</dbReference>
<comment type="similarity">
    <text evidence="1">Belongs to the leucine-binding protein family.</text>
</comment>
<dbReference type="Pfam" id="PF13458">
    <property type="entry name" value="Peripla_BP_6"/>
    <property type="match status" value="1"/>
</dbReference>
<evidence type="ECO:0000313" key="4">
    <source>
        <dbReference type="EMBL" id="GAA3389359.1"/>
    </source>
</evidence>
<name>A0ABP6T0Z6_9ACTN</name>
<dbReference type="PROSITE" id="PS51257">
    <property type="entry name" value="PROKAR_LIPOPROTEIN"/>
    <property type="match status" value="1"/>
</dbReference>
<dbReference type="SUPFAM" id="SSF53822">
    <property type="entry name" value="Periplasmic binding protein-like I"/>
    <property type="match status" value="1"/>
</dbReference>
<accession>A0ABP6T0Z6</accession>
<sequence length="428" mass="45187">MAPTRTMAPSGRWRRAGGRALCAAVTVAAVLAGCTSTSTDGRRDTDKAVVGDDSAGLSDTEIHVGVVVGNKQFADAAVGIQARFQQANDAGGVHGRKIVVDKVADDGGTAASAVTAVRSLVQQDGVFALVTTSSFLANTKPFIEQQGVPTFGFGFDDAWCNSDYTFAYNGCPAGTTAHTSNIAHFVGQLFPDKTVKGHTIAVVGDDGASSMRTARLYASVIKAQGGNLVLTQNTMPGATSAPVSDYTPYATEVMRSAGGKAPEYVMTITTAQNTLGMTKALLGAGYRGIRQDFTMYDPRLVRAAAGGNELMSMQPWEVDTPRMKESIAAIRAVKADQRLTLPLGYGYWSADMFVKMLEKAGKDLSRSSLVTMLNDDFSMVDGEGVGKLEFPRMHGESAGCLAWVSSDGKKYTVRAKLSCVELIDNPVA</sequence>
<dbReference type="Gene3D" id="3.40.50.2300">
    <property type="match status" value="2"/>
</dbReference>